<dbReference type="AlphaFoldDB" id="A0A0C3F0Z3"/>
<keyword evidence="2" id="KW-0472">Membrane</keyword>
<sequence>MATFEEKSFARSLWLASGLPSDVLSHLKLSEKPDPSVDSSFRIGTAAQTTIGLAGLSAAHFHDLRTGVNQNVVVDARHATLEFSSEMWYTVNGELPTGFWDTIAVGFVIFFETLIVLFFTAFRFGSHRQGILDILKCEPTRESVQKALLRWNAVDFETTAASHMMCATAFRSFEEWDHHPQGIATANSLPISLIKIGEAPKRPFDGSYRHPLESIRVLDLTRVLAGPVCGRTLAAYGADVLLVTSPNLPDLPLLDIETSRGKRTTQLDLTLSSYRETLASLAKDADVFLQAYRPGGLCEKGFGPEDLAKEKPGIVYAGLTAYGWQGPWKDRRGFDSLGVETPLLPKPLPMQALDHAAGYLLAFGINAALCKTVTEGGSWEVRVSLAAVGQWIRSLGRLSPQVAFGEGKPLPPRILPQDPEVAALAVTLLQAKGDKEDSNEGKSLKSMTAIRHAAVLDKTPAREIEAPMALNVHTASWLPRK</sequence>
<reference evidence="4" key="2">
    <citation type="submission" date="2015-01" db="EMBL/GenBank/DDBJ databases">
        <title>Evolutionary Origins and Diversification of the Mycorrhizal Mutualists.</title>
        <authorList>
            <consortium name="DOE Joint Genome Institute"/>
            <consortium name="Mycorrhizal Genomics Consortium"/>
            <person name="Kohler A."/>
            <person name="Kuo A."/>
            <person name="Nagy L.G."/>
            <person name="Floudas D."/>
            <person name="Copeland A."/>
            <person name="Barry K.W."/>
            <person name="Cichocki N."/>
            <person name="Veneault-Fourrey C."/>
            <person name="LaButti K."/>
            <person name="Lindquist E.A."/>
            <person name="Lipzen A."/>
            <person name="Lundell T."/>
            <person name="Morin E."/>
            <person name="Murat C."/>
            <person name="Riley R."/>
            <person name="Ohm R."/>
            <person name="Sun H."/>
            <person name="Tunlid A."/>
            <person name="Henrissat B."/>
            <person name="Grigoriev I.V."/>
            <person name="Hibbett D.S."/>
            <person name="Martin F."/>
        </authorList>
    </citation>
    <scope>NUCLEOTIDE SEQUENCE [LARGE SCALE GENOMIC DNA]</scope>
    <source>
        <strain evidence="4">F 1598</strain>
    </source>
</reference>
<dbReference type="PANTHER" id="PTHR48228:SF4">
    <property type="entry name" value="BLR3030 PROTEIN"/>
    <property type="match status" value="1"/>
</dbReference>
<dbReference type="EMBL" id="KN833016">
    <property type="protein sequence ID" value="KIM78465.1"/>
    <property type="molecule type" value="Genomic_DNA"/>
</dbReference>
<dbReference type="InterPro" id="IPR003673">
    <property type="entry name" value="CoA-Trfase_fam_III"/>
</dbReference>
<feature type="transmembrane region" description="Helical" evidence="2">
    <location>
        <begin position="103"/>
        <end position="122"/>
    </location>
</feature>
<evidence type="ECO:0000313" key="4">
    <source>
        <dbReference type="Proteomes" id="UP000054166"/>
    </source>
</evidence>
<reference evidence="3 4" key="1">
    <citation type="submission" date="2014-04" db="EMBL/GenBank/DDBJ databases">
        <authorList>
            <consortium name="DOE Joint Genome Institute"/>
            <person name="Kuo A."/>
            <person name="Tarkka M."/>
            <person name="Buscot F."/>
            <person name="Kohler A."/>
            <person name="Nagy L.G."/>
            <person name="Floudas D."/>
            <person name="Copeland A."/>
            <person name="Barry K.W."/>
            <person name="Cichocki N."/>
            <person name="Veneault-Fourrey C."/>
            <person name="LaButti K."/>
            <person name="Lindquist E.A."/>
            <person name="Lipzen A."/>
            <person name="Lundell T."/>
            <person name="Morin E."/>
            <person name="Murat C."/>
            <person name="Sun H."/>
            <person name="Tunlid A."/>
            <person name="Henrissat B."/>
            <person name="Grigoriev I.V."/>
            <person name="Hibbett D.S."/>
            <person name="Martin F."/>
            <person name="Nordberg H.P."/>
            <person name="Cantor M.N."/>
            <person name="Hua S.X."/>
        </authorList>
    </citation>
    <scope>NUCLEOTIDE SEQUENCE [LARGE SCALE GENOMIC DNA]</scope>
    <source>
        <strain evidence="3 4">F 1598</strain>
    </source>
</reference>
<dbReference type="Proteomes" id="UP000054166">
    <property type="component" value="Unassembled WGS sequence"/>
</dbReference>
<dbReference type="GO" id="GO:0003824">
    <property type="term" value="F:catalytic activity"/>
    <property type="evidence" value="ECO:0007669"/>
    <property type="project" value="InterPro"/>
</dbReference>
<evidence type="ECO:0000256" key="2">
    <source>
        <dbReference type="SAM" id="Phobius"/>
    </source>
</evidence>
<dbReference type="InterPro" id="IPR050509">
    <property type="entry name" value="CoA-transferase_III"/>
</dbReference>
<organism evidence="3 4">
    <name type="scientific">Piloderma croceum (strain F 1598)</name>
    <dbReference type="NCBI Taxonomy" id="765440"/>
    <lineage>
        <taxon>Eukaryota</taxon>
        <taxon>Fungi</taxon>
        <taxon>Dikarya</taxon>
        <taxon>Basidiomycota</taxon>
        <taxon>Agaricomycotina</taxon>
        <taxon>Agaricomycetes</taxon>
        <taxon>Agaricomycetidae</taxon>
        <taxon>Atheliales</taxon>
        <taxon>Atheliaceae</taxon>
        <taxon>Piloderma</taxon>
    </lineage>
</organism>
<keyword evidence="4" id="KW-1185">Reference proteome</keyword>
<dbReference type="STRING" id="765440.A0A0C3F0Z3"/>
<name>A0A0C3F0Z3_PILCF</name>
<protein>
    <recommendedName>
        <fullName evidence="5">CoA-transferase family III</fullName>
    </recommendedName>
</protein>
<dbReference type="PANTHER" id="PTHR48228">
    <property type="entry name" value="SUCCINYL-COA--D-CITRAMALATE COA-TRANSFERASE"/>
    <property type="match status" value="1"/>
</dbReference>
<dbReference type="InterPro" id="IPR023606">
    <property type="entry name" value="CoA-Trfase_III_dom_1_sf"/>
</dbReference>
<dbReference type="Pfam" id="PF02515">
    <property type="entry name" value="CoA_transf_3"/>
    <property type="match status" value="1"/>
</dbReference>
<evidence type="ECO:0000256" key="1">
    <source>
        <dbReference type="ARBA" id="ARBA00008383"/>
    </source>
</evidence>
<proteinExistence type="inferred from homology"/>
<gene>
    <name evidence="3" type="ORF">PILCRDRAFT_11173</name>
</gene>
<evidence type="ECO:0000313" key="3">
    <source>
        <dbReference type="EMBL" id="KIM78465.1"/>
    </source>
</evidence>
<dbReference type="OrthoDB" id="2308815at2759"/>
<dbReference type="SUPFAM" id="SSF89796">
    <property type="entry name" value="CoA-transferase family III (CaiB/BaiF)"/>
    <property type="match status" value="2"/>
</dbReference>
<accession>A0A0C3F0Z3</accession>
<keyword evidence="2" id="KW-1133">Transmembrane helix</keyword>
<comment type="similarity">
    <text evidence="1">Belongs to the CoA-transferase III family.</text>
</comment>
<dbReference type="Gene3D" id="3.40.50.10540">
    <property type="entry name" value="Crotonobetainyl-coa:carnitine coa-transferase, domain 1"/>
    <property type="match status" value="1"/>
</dbReference>
<dbReference type="InParanoid" id="A0A0C3F0Z3"/>
<evidence type="ECO:0008006" key="5">
    <source>
        <dbReference type="Google" id="ProtNLM"/>
    </source>
</evidence>
<dbReference type="HOGENOM" id="CLU_021588_0_0_1"/>
<keyword evidence="2" id="KW-0812">Transmembrane</keyword>